<evidence type="ECO:0000256" key="1">
    <source>
        <dbReference type="SAM" id="Phobius"/>
    </source>
</evidence>
<proteinExistence type="predicted"/>
<accession>A0ABX5NJJ9</accession>
<protein>
    <submittedName>
        <fullName evidence="2">Voltage-gated ClC-type chloride channel ClcB</fullName>
    </submittedName>
</protein>
<keyword evidence="1" id="KW-0812">Transmembrane</keyword>
<feature type="transmembrane region" description="Helical" evidence="1">
    <location>
        <begin position="12"/>
        <end position="34"/>
    </location>
</feature>
<dbReference type="InterPro" id="IPR014743">
    <property type="entry name" value="Cl-channel_core"/>
</dbReference>
<feature type="transmembrane region" description="Helical" evidence="1">
    <location>
        <begin position="66"/>
        <end position="82"/>
    </location>
</feature>
<organism evidence="2 3">
    <name type="scientific">Serratia marcescens</name>
    <dbReference type="NCBI Taxonomy" id="615"/>
    <lineage>
        <taxon>Bacteria</taxon>
        <taxon>Pseudomonadati</taxon>
        <taxon>Pseudomonadota</taxon>
        <taxon>Gammaproteobacteria</taxon>
        <taxon>Enterobacterales</taxon>
        <taxon>Yersiniaceae</taxon>
        <taxon>Serratia</taxon>
    </lineage>
</organism>
<sequence>MKRLVHLHHYRALLRSLFIAVFIGVAAALAVWLFHRSMIGLEWLLLGNADGSLVAAAAALPGWRRALTPALGGLAAGLLLYIHQRYRHQRPAAPTDYMEAIETGNGKLDTTSSDARHFT</sequence>
<gene>
    <name evidence="2" type="ORF">DMW51_00930</name>
</gene>
<comment type="caution">
    <text evidence="2">The sequence shown here is derived from an EMBL/GenBank/DDBJ whole genome shotgun (WGS) entry which is preliminary data.</text>
</comment>
<dbReference type="EMBL" id="QJQB01000015">
    <property type="protein sequence ID" value="PYA75059.1"/>
    <property type="molecule type" value="Genomic_DNA"/>
</dbReference>
<keyword evidence="1" id="KW-1133">Transmembrane helix</keyword>
<dbReference type="Proteomes" id="UP000247823">
    <property type="component" value="Unassembled WGS sequence"/>
</dbReference>
<dbReference type="SUPFAM" id="SSF81340">
    <property type="entry name" value="Clc chloride channel"/>
    <property type="match status" value="1"/>
</dbReference>
<keyword evidence="1" id="KW-0472">Membrane</keyword>
<reference evidence="2 3" key="2">
    <citation type="submission" date="2018-06" db="EMBL/GenBank/DDBJ databases">
        <title>Serratia marcescens genome sequencing and assembly.</title>
        <authorList>
            <person name="Martins R.C.R."/>
            <person name="Perdigao-Neto L.V."/>
            <person name="Costa S.F."/>
            <person name="Levin A.S.S."/>
        </authorList>
    </citation>
    <scope>NUCLEOTIDE SEQUENCE [LARGE SCALE GENOMIC DNA]</scope>
    <source>
        <strain evidence="2 3">1283</strain>
    </source>
</reference>
<reference evidence="3" key="1">
    <citation type="submission" date="2018-06" db="EMBL/GenBank/DDBJ databases">
        <title>Serratia marcescens genome sequencing and assembly.</title>
        <authorList>
            <person name="Martins R.C."/>
            <person name="Perdigao-Neto L.V."/>
            <person name="Costa S.F."/>
            <person name="Levin A.S.S."/>
        </authorList>
    </citation>
    <scope>NUCLEOTIDE SEQUENCE [LARGE SCALE GENOMIC DNA]</scope>
    <source>
        <strain evidence="3">1283</strain>
    </source>
</reference>
<feature type="non-terminal residue" evidence="2">
    <location>
        <position position="119"/>
    </location>
</feature>
<keyword evidence="3" id="KW-1185">Reference proteome</keyword>
<name>A0ABX5NJJ9_SERMA</name>
<evidence type="ECO:0000313" key="2">
    <source>
        <dbReference type="EMBL" id="PYA75059.1"/>
    </source>
</evidence>
<evidence type="ECO:0000313" key="3">
    <source>
        <dbReference type="Proteomes" id="UP000247823"/>
    </source>
</evidence>